<feature type="region of interest" description="Disordered" evidence="2">
    <location>
        <begin position="640"/>
        <end position="662"/>
    </location>
</feature>
<feature type="compositionally biased region" description="Basic and acidic residues" evidence="2">
    <location>
        <begin position="361"/>
        <end position="409"/>
    </location>
</feature>
<proteinExistence type="predicted"/>
<feature type="coiled-coil region" evidence="1">
    <location>
        <begin position="559"/>
        <end position="628"/>
    </location>
</feature>
<dbReference type="AlphaFoldDB" id="A0AAN6NTR5"/>
<sequence length="1117" mass="124901">MISSFVKSAKKKIDRHGDGSASHDGKRPIEPLLHLSYKRLRKTTPEQLERYSNDDLEALPLERLQLLHADVLSRLNPRVLAQLPGHVIARLSRDAQLRLSPRDLAKMPIDDLATVDSDVLVNALPAIHREDLRSPKLKEAIYRIGNQRLQQLPRDVIKNLPIAVPAPDTQLPIQKHGISMHPLDKGLPSIPQLTQDFGISTEYLDSHLEQQQQQQQPRVMSLTAHYNNNNHNTANIDQSAFPSQVDQSYPGPPSPTHTFPGGRSSPNAVKSFPPAQATAYPPRASDNRPSPRRNSSVSRGSYSRARSSSRGPRPDPDREYHAYTPGPVAVAEWAPPKCSELPRGRDVSEMGLPPPPLRSNSRLDDLQLSDREVIKTAESWNDHPRPREIPPQRETPKASRESMVKEDSRSISPISTSTSSSPEVASFAERQRAHAAQGQQVQTTSSTSAKDDAAAVADSNYKHQVIQDHTISELKAERDGLTTQLIDQLIDVTADHKALLNRLEKYLQSKRSSKTTSKHTGDLADVVINYCEELCEEHDKVCKSNADWKDTYLREKKRREEVEDMLAEKSRRLRDAEDDLLGLRTRLDEYMKRNTELQTQEISLRNEKERLERDKTALERQFETQKAHSNAAIESIKRQHEADMTQLRQAAADHDSSMRSQKEHYEALLLSQKDGYARKMEEQRLYYQGRIDSLNTKLADQAQAHQVELAQATQELKDAMSALRSTHQQELNRLETESNEQISALQTAHNQEIATKQKKHDQKVQRLNKEHARNVVDLREKVQSLENDLVMGSNDDFRPATDDSLKMQYGQLKLCINMVTEPNNLGISGVPRNLGKLDPTRFLEREGKNQLRFLLRSVVWQKIVEGFFSEPFGFGALGSKGEGREVLRKVVDGWRGLCGYGDGALSNGKTASRSTTATTDADMLTPFYHSRDANKWRSATFQSILMAVAPPSSSMSGNKSNSRKGQQQAPSPSGTPGPPEHAASTLYQTNINQVQAQIVALLSSICSEPLSPEIQSKVSELARQAGELALQFGAQRAQLGLEVPKRGEQVKIGTESGWVDCEDGDSFGGRRGVEVEVDLCVSPKVYRIGDMDGRNMGDKKGAKVKDIVAGEVYPRRS</sequence>
<accession>A0AAN6NTR5</accession>
<comment type="caution">
    <text evidence="3">The sequence shown here is derived from an EMBL/GenBank/DDBJ whole genome shotgun (WGS) entry which is preliminary data.</text>
</comment>
<feature type="compositionally biased region" description="Basic and acidic residues" evidence="2">
    <location>
        <begin position="651"/>
        <end position="662"/>
    </location>
</feature>
<keyword evidence="1" id="KW-0175">Coiled coil</keyword>
<evidence type="ECO:0000313" key="4">
    <source>
        <dbReference type="Proteomes" id="UP001303222"/>
    </source>
</evidence>
<name>A0AAN6NTR5_9PEZI</name>
<feature type="region of interest" description="Disordered" evidence="2">
    <location>
        <begin position="950"/>
        <end position="983"/>
    </location>
</feature>
<organism evidence="3 4">
    <name type="scientific">Pseudoneurospora amorphoporcata</name>
    <dbReference type="NCBI Taxonomy" id="241081"/>
    <lineage>
        <taxon>Eukaryota</taxon>
        <taxon>Fungi</taxon>
        <taxon>Dikarya</taxon>
        <taxon>Ascomycota</taxon>
        <taxon>Pezizomycotina</taxon>
        <taxon>Sordariomycetes</taxon>
        <taxon>Sordariomycetidae</taxon>
        <taxon>Sordariales</taxon>
        <taxon>Sordariaceae</taxon>
        <taxon>Pseudoneurospora</taxon>
    </lineage>
</organism>
<feature type="compositionally biased region" description="Low complexity" evidence="2">
    <location>
        <begin position="410"/>
        <end position="422"/>
    </location>
</feature>
<evidence type="ECO:0000313" key="3">
    <source>
        <dbReference type="EMBL" id="KAK3951894.1"/>
    </source>
</evidence>
<dbReference type="PANTHER" id="PTHR23159:SF31">
    <property type="entry name" value="CENTROSOME-ASSOCIATED PROTEIN CEP250 ISOFORM X1"/>
    <property type="match status" value="1"/>
</dbReference>
<dbReference type="EMBL" id="MU859136">
    <property type="protein sequence ID" value="KAK3951894.1"/>
    <property type="molecule type" value="Genomic_DNA"/>
</dbReference>
<feature type="region of interest" description="Disordered" evidence="2">
    <location>
        <begin position="242"/>
        <end position="455"/>
    </location>
</feature>
<protein>
    <submittedName>
        <fullName evidence="3">Uncharacterized protein</fullName>
    </submittedName>
</protein>
<reference evidence="3" key="1">
    <citation type="journal article" date="2023" name="Mol. Phylogenet. Evol.">
        <title>Genome-scale phylogeny and comparative genomics of the fungal order Sordariales.</title>
        <authorList>
            <person name="Hensen N."/>
            <person name="Bonometti L."/>
            <person name="Westerberg I."/>
            <person name="Brannstrom I.O."/>
            <person name="Guillou S."/>
            <person name="Cros-Aarteil S."/>
            <person name="Calhoun S."/>
            <person name="Haridas S."/>
            <person name="Kuo A."/>
            <person name="Mondo S."/>
            <person name="Pangilinan J."/>
            <person name="Riley R."/>
            <person name="LaButti K."/>
            <person name="Andreopoulos B."/>
            <person name="Lipzen A."/>
            <person name="Chen C."/>
            <person name="Yan M."/>
            <person name="Daum C."/>
            <person name="Ng V."/>
            <person name="Clum A."/>
            <person name="Steindorff A."/>
            <person name="Ohm R.A."/>
            <person name="Martin F."/>
            <person name="Silar P."/>
            <person name="Natvig D.O."/>
            <person name="Lalanne C."/>
            <person name="Gautier V."/>
            <person name="Ament-Velasquez S.L."/>
            <person name="Kruys A."/>
            <person name="Hutchinson M.I."/>
            <person name="Powell A.J."/>
            <person name="Barry K."/>
            <person name="Miller A.N."/>
            <person name="Grigoriev I.V."/>
            <person name="Debuchy R."/>
            <person name="Gladieux P."/>
            <person name="Hiltunen Thoren M."/>
            <person name="Johannesson H."/>
        </authorList>
    </citation>
    <scope>NUCLEOTIDE SEQUENCE</scope>
    <source>
        <strain evidence="3">CBS 626.80</strain>
    </source>
</reference>
<dbReference type="Proteomes" id="UP001303222">
    <property type="component" value="Unassembled WGS sequence"/>
</dbReference>
<dbReference type="PANTHER" id="PTHR23159">
    <property type="entry name" value="CENTROSOMAL PROTEIN 2"/>
    <property type="match status" value="1"/>
</dbReference>
<feature type="coiled-coil region" evidence="1">
    <location>
        <begin position="695"/>
        <end position="788"/>
    </location>
</feature>
<gene>
    <name evidence="3" type="ORF">QBC32DRAFT_238215</name>
</gene>
<feature type="region of interest" description="Disordered" evidence="2">
    <location>
        <begin position="1"/>
        <end position="28"/>
    </location>
</feature>
<feature type="compositionally biased region" description="Basic and acidic residues" evidence="2">
    <location>
        <begin position="15"/>
        <end position="28"/>
    </location>
</feature>
<evidence type="ECO:0000256" key="1">
    <source>
        <dbReference type="SAM" id="Coils"/>
    </source>
</evidence>
<feature type="compositionally biased region" description="Low complexity" evidence="2">
    <location>
        <begin position="281"/>
        <end position="311"/>
    </location>
</feature>
<reference evidence="3" key="2">
    <citation type="submission" date="2023-06" db="EMBL/GenBank/DDBJ databases">
        <authorList>
            <consortium name="Lawrence Berkeley National Laboratory"/>
            <person name="Mondo S.J."/>
            <person name="Hensen N."/>
            <person name="Bonometti L."/>
            <person name="Westerberg I."/>
            <person name="Brannstrom I.O."/>
            <person name="Guillou S."/>
            <person name="Cros-Aarteil S."/>
            <person name="Calhoun S."/>
            <person name="Haridas S."/>
            <person name="Kuo A."/>
            <person name="Pangilinan J."/>
            <person name="Riley R."/>
            <person name="Labutti K."/>
            <person name="Andreopoulos B."/>
            <person name="Lipzen A."/>
            <person name="Chen C."/>
            <person name="Yanf M."/>
            <person name="Daum C."/>
            <person name="Ng V."/>
            <person name="Clum A."/>
            <person name="Steindorff A."/>
            <person name="Ohm R."/>
            <person name="Martin F."/>
            <person name="Silar P."/>
            <person name="Natvig D."/>
            <person name="Lalanne C."/>
            <person name="Gautier V."/>
            <person name="Ament-Velasquez S.L."/>
            <person name="Kruys A."/>
            <person name="Hutchinson M.I."/>
            <person name="Powell A.J."/>
            <person name="Barry K."/>
            <person name="Miller A.N."/>
            <person name="Grigoriev I.V."/>
            <person name="Debuchy R."/>
            <person name="Gladieux P."/>
            <person name="Thoren M.H."/>
            <person name="Johannesson H."/>
        </authorList>
    </citation>
    <scope>NUCLEOTIDE SEQUENCE</scope>
    <source>
        <strain evidence="3">CBS 626.80</strain>
    </source>
</reference>
<feature type="compositionally biased region" description="Low complexity" evidence="2">
    <location>
        <begin position="952"/>
        <end position="965"/>
    </location>
</feature>
<keyword evidence="4" id="KW-1185">Reference proteome</keyword>
<feature type="compositionally biased region" description="Basic and acidic residues" evidence="2">
    <location>
        <begin position="312"/>
        <end position="321"/>
    </location>
</feature>
<feature type="compositionally biased region" description="Low complexity" evidence="2">
    <location>
        <begin position="435"/>
        <end position="455"/>
    </location>
</feature>
<evidence type="ECO:0000256" key="2">
    <source>
        <dbReference type="SAM" id="MobiDB-lite"/>
    </source>
</evidence>